<dbReference type="Pfam" id="PF04245">
    <property type="entry name" value="NA37"/>
    <property type="match status" value="1"/>
</dbReference>
<protein>
    <recommendedName>
        <fullName evidence="6">Nucleoid-associated protein</fullName>
    </recommendedName>
</protein>
<evidence type="ECO:0000256" key="3">
    <source>
        <dbReference type="ARBA" id="ARBA00022490"/>
    </source>
</evidence>
<dbReference type="AlphaFoldDB" id="F5YAR9"/>
<dbReference type="STRING" id="545695.TREAZ_1935"/>
<dbReference type="PANTHER" id="PTHR38772:SF1">
    <property type="entry name" value="NUCLEOID-ASSOCIATED PROTEIN YEJK"/>
    <property type="match status" value="1"/>
</dbReference>
<proteinExistence type="inferred from homology"/>
<keyword evidence="3" id="KW-0963">Cytoplasm</keyword>
<dbReference type="GO" id="GO:0005737">
    <property type="term" value="C:cytoplasm"/>
    <property type="evidence" value="ECO:0007669"/>
    <property type="project" value="UniProtKB-SubCell"/>
</dbReference>
<dbReference type="HOGENOM" id="CLU_811187_0_0_12"/>
<reference evidence="4 5" key="2">
    <citation type="journal article" date="2011" name="ISME J.">
        <title>RNA-seq reveals cooperative metabolic interactions between two termite-gut spirochete species in co-culture.</title>
        <authorList>
            <person name="Rosenthal A.Z."/>
            <person name="Matson E.G."/>
            <person name="Eldar A."/>
            <person name="Leadbetter J.R."/>
        </authorList>
    </citation>
    <scope>NUCLEOTIDE SEQUENCE [LARGE SCALE GENOMIC DNA]</scope>
    <source>
        <strain evidence="5">ATCC BAA-888 / DSM 13862 / ZAS-9</strain>
    </source>
</reference>
<organism evidence="4 5">
    <name type="scientific">Leadbettera azotonutricia (strain ATCC BAA-888 / DSM 13862 / ZAS-9)</name>
    <name type="common">Treponema azotonutricium</name>
    <dbReference type="NCBI Taxonomy" id="545695"/>
    <lineage>
        <taxon>Bacteria</taxon>
        <taxon>Pseudomonadati</taxon>
        <taxon>Spirochaetota</taxon>
        <taxon>Spirochaetia</taxon>
        <taxon>Spirochaetales</taxon>
        <taxon>Breznakiellaceae</taxon>
        <taxon>Leadbettera</taxon>
    </lineage>
</organism>
<dbReference type="GO" id="GO:0003727">
    <property type="term" value="F:single-stranded RNA binding"/>
    <property type="evidence" value="ECO:0007669"/>
    <property type="project" value="TreeGrafter"/>
</dbReference>
<sequence>MTINNLIIHNLAKEIQGIASLTLSKDVLGSSDKKTISLTEELNSRYRNNITYGIFRKNEDDAETFQKEFDKYLKKRTKVNFIKFSTKTVNMLYSKINPIKQARGGYLVYADYTDNRKNQFFSVFLIRDKTDKRFKIKDGVINIDEVICVETDKLAMACRINIKNYQGHKTGDSETYLGFVSIKQSDTSNYFLDWIGSEKKERDTEDTRNLVKILNNIDVPDEDGKPMSKEGFCRKAYDIIRSFGKSPVNINALSTTLFGDESKLSKYAEENNIILNSEFIQDSKTVHKLISFSVFIDNIKLEFPSEYYGGIVSIDDTDPDLVLIRSAKLAREIELEGSEWKI</sequence>
<accession>F5YAR9</accession>
<dbReference type="PANTHER" id="PTHR38772">
    <property type="match status" value="1"/>
</dbReference>
<dbReference type="KEGG" id="taz:TREAZ_1935"/>
<comment type="similarity">
    <text evidence="2">Belongs to the YejK family.</text>
</comment>
<reference evidence="5" key="1">
    <citation type="submission" date="2009-12" db="EMBL/GenBank/DDBJ databases">
        <title>Complete sequence of Treponema azotonutricium strain ZAS-9.</title>
        <authorList>
            <person name="Tetu S.G."/>
            <person name="Matson E."/>
            <person name="Ren Q."/>
            <person name="Seshadri R."/>
            <person name="Elbourne L."/>
            <person name="Hassan K.A."/>
            <person name="Durkin A."/>
            <person name="Radune D."/>
            <person name="Mohamoud Y."/>
            <person name="Shay R."/>
            <person name="Jin S."/>
            <person name="Zhang X."/>
            <person name="Lucey K."/>
            <person name="Ballor N.R."/>
            <person name="Ottesen E."/>
            <person name="Rosenthal R."/>
            <person name="Allen A."/>
            <person name="Leadbetter J.R."/>
            <person name="Paulsen I.T."/>
        </authorList>
    </citation>
    <scope>NUCLEOTIDE SEQUENCE [LARGE SCALE GENOMIC DNA]</scope>
    <source>
        <strain evidence="5">ATCC BAA-888 / DSM 13862 / ZAS-9</strain>
    </source>
</reference>
<dbReference type="InterPro" id="IPR007358">
    <property type="entry name" value="Nucleoid_associated_NdpA"/>
</dbReference>
<evidence type="ECO:0000313" key="4">
    <source>
        <dbReference type="EMBL" id="AEF82488.1"/>
    </source>
</evidence>
<evidence type="ECO:0000313" key="5">
    <source>
        <dbReference type="Proteomes" id="UP000009222"/>
    </source>
</evidence>
<gene>
    <name evidence="4" type="ordered locus">TREAZ_1935</name>
</gene>
<keyword evidence="5" id="KW-1185">Reference proteome</keyword>
<evidence type="ECO:0000256" key="1">
    <source>
        <dbReference type="ARBA" id="ARBA00004496"/>
    </source>
</evidence>
<dbReference type="GO" id="GO:0043590">
    <property type="term" value="C:bacterial nucleoid"/>
    <property type="evidence" value="ECO:0007669"/>
    <property type="project" value="TreeGrafter"/>
</dbReference>
<dbReference type="InParanoid" id="F5YAR9"/>
<dbReference type="Proteomes" id="UP000009222">
    <property type="component" value="Chromosome"/>
</dbReference>
<evidence type="ECO:0008006" key="6">
    <source>
        <dbReference type="Google" id="ProtNLM"/>
    </source>
</evidence>
<evidence type="ECO:0000256" key="2">
    <source>
        <dbReference type="ARBA" id="ARBA00009035"/>
    </source>
</evidence>
<name>F5YAR9_LEAAZ</name>
<dbReference type="GO" id="GO:0003690">
    <property type="term" value="F:double-stranded DNA binding"/>
    <property type="evidence" value="ECO:0007669"/>
    <property type="project" value="TreeGrafter"/>
</dbReference>
<comment type="subcellular location">
    <subcellularLocation>
        <location evidence="1">Cytoplasm</location>
    </subcellularLocation>
</comment>
<dbReference type="RefSeq" id="WP_015710101.1">
    <property type="nucleotide sequence ID" value="NC_015577.1"/>
</dbReference>
<dbReference type="EMBL" id="CP001841">
    <property type="protein sequence ID" value="AEF82488.1"/>
    <property type="molecule type" value="Genomic_DNA"/>
</dbReference>
<dbReference type="eggNOG" id="COG3081">
    <property type="taxonomic scope" value="Bacteria"/>
</dbReference>